<keyword evidence="1" id="KW-0472">Membrane</keyword>
<dbReference type="KEGG" id="mon:G8E03_13735"/>
<dbReference type="Proteomes" id="UP000500791">
    <property type="component" value="Chromosome"/>
</dbReference>
<organism evidence="2 3">
    <name type="scientific">Pontivivens nitratireducens</name>
    <dbReference type="NCBI Taxonomy" id="2758038"/>
    <lineage>
        <taxon>Bacteria</taxon>
        <taxon>Pseudomonadati</taxon>
        <taxon>Pseudomonadota</taxon>
        <taxon>Alphaproteobacteria</taxon>
        <taxon>Rhodobacterales</taxon>
        <taxon>Paracoccaceae</taxon>
        <taxon>Pontivivens</taxon>
    </lineage>
</organism>
<reference evidence="2 3" key="1">
    <citation type="submission" date="2020-03" db="EMBL/GenBank/DDBJ databases">
        <title>Complete genome sequence of Monaibacterium sp. ALG8 with diverse plasmids.</title>
        <authorList>
            <person name="Sun C."/>
        </authorList>
    </citation>
    <scope>NUCLEOTIDE SEQUENCE [LARGE SCALE GENOMIC DNA]</scope>
    <source>
        <strain evidence="2 3">ALG8</strain>
    </source>
</reference>
<dbReference type="Pfam" id="PF11911">
    <property type="entry name" value="DUF3429"/>
    <property type="match status" value="1"/>
</dbReference>
<feature type="transmembrane region" description="Helical" evidence="1">
    <location>
        <begin position="49"/>
        <end position="68"/>
    </location>
</feature>
<evidence type="ECO:0000256" key="1">
    <source>
        <dbReference type="SAM" id="Phobius"/>
    </source>
</evidence>
<keyword evidence="1" id="KW-0812">Transmembrane</keyword>
<dbReference type="EMBL" id="CP049811">
    <property type="protein sequence ID" value="QIK41717.1"/>
    <property type="molecule type" value="Genomic_DNA"/>
</dbReference>
<dbReference type="RefSeq" id="WP_166193034.1">
    <property type="nucleotide sequence ID" value="NZ_CP049811.1"/>
</dbReference>
<gene>
    <name evidence="2" type="ORF">G8E03_13735</name>
</gene>
<keyword evidence="1" id="KW-1133">Transmembrane helix</keyword>
<protein>
    <submittedName>
        <fullName evidence="2">DUF3429 domain-containing protein</fullName>
    </submittedName>
</protein>
<dbReference type="AlphaFoldDB" id="A0A6G7VPK5"/>
<name>A0A6G7VPK5_9RHOB</name>
<evidence type="ECO:0000313" key="3">
    <source>
        <dbReference type="Proteomes" id="UP000500791"/>
    </source>
</evidence>
<dbReference type="PANTHER" id="PTHR15887:SF1">
    <property type="entry name" value="TRANSMEMBRANE PROTEIN 69"/>
    <property type="match status" value="1"/>
</dbReference>
<feature type="transmembrane region" description="Helical" evidence="1">
    <location>
        <begin position="88"/>
        <end position="114"/>
    </location>
</feature>
<keyword evidence="3" id="KW-1185">Reference proteome</keyword>
<sequence>MNDIPRPALILALAGLIPFLAGAMSVALPEFLPRIGRFGGTAADGRALLALYGTVIVCFMSGCLWGFASRHGRKPGWMELGASVLPPLFVFFFVADDATSCLILTYAFAGLLLIECWFARRAVVVWWWLSLRIPLTVVVSICLLIGAFA</sequence>
<proteinExistence type="predicted"/>
<evidence type="ECO:0000313" key="2">
    <source>
        <dbReference type="EMBL" id="QIK41717.1"/>
    </source>
</evidence>
<accession>A0A6G7VPK5</accession>
<feature type="transmembrane region" description="Helical" evidence="1">
    <location>
        <begin position="126"/>
        <end position="148"/>
    </location>
</feature>
<dbReference type="InterPro" id="IPR021836">
    <property type="entry name" value="DUF3429"/>
</dbReference>
<dbReference type="PANTHER" id="PTHR15887">
    <property type="entry name" value="TRANSMEMBRANE PROTEIN 69"/>
    <property type="match status" value="1"/>
</dbReference>